<evidence type="ECO:0000256" key="1">
    <source>
        <dbReference type="SAM" id="MobiDB-lite"/>
    </source>
</evidence>
<comment type="caution">
    <text evidence="2">The sequence shown here is derived from an EMBL/GenBank/DDBJ whole genome shotgun (WGS) entry which is preliminary data.</text>
</comment>
<accession>A0A9W7EFB1</accession>
<feature type="compositionally biased region" description="Pro residues" evidence="1">
    <location>
        <begin position="239"/>
        <end position="256"/>
    </location>
</feature>
<keyword evidence="3" id="KW-1185">Reference proteome</keyword>
<feature type="compositionally biased region" description="Acidic residues" evidence="1">
    <location>
        <begin position="184"/>
        <end position="199"/>
    </location>
</feature>
<dbReference type="EMBL" id="BRXZ01001690">
    <property type="protein sequence ID" value="GMH76712.1"/>
    <property type="molecule type" value="Genomic_DNA"/>
</dbReference>
<proteinExistence type="predicted"/>
<protein>
    <submittedName>
        <fullName evidence="2">Uncharacterized protein</fullName>
    </submittedName>
</protein>
<feature type="compositionally biased region" description="Acidic residues" evidence="1">
    <location>
        <begin position="135"/>
        <end position="173"/>
    </location>
</feature>
<feature type="non-terminal residue" evidence="2">
    <location>
        <position position="307"/>
    </location>
</feature>
<reference evidence="2" key="1">
    <citation type="submission" date="2022-07" db="EMBL/GenBank/DDBJ databases">
        <title>Genome analysis of Parmales, a sister group of diatoms, reveals the evolutionary specialization of diatoms from phago-mixotrophs to photoautotrophs.</title>
        <authorList>
            <person name="Ban H."/>
            <person name="Sato S."/>
            <person name="Yoshikawa S."/>
            <person name="Kazumasa Y."/>
            <person name="Nakamura Y."/>
            <person name="Ichinomiya M."/>
            <person name="Saitoh K."/>
            <person name="Sato N."/>
            <person name="Blanc-Mathieu R."/>
            <person name="Endo H."/>
            <person name="Kuwata A."/>
            <person name="Ogata H."/>
        </authorList>
    </citation>
    <scope>NUCLEOTIDE SEQUENCE</scope>
</reference>
<name>A0A9W7EFB1_9STRA</name>
<feature type="compositionally biased region" description="Low complexity" evidence="1">
    <location>
        <begin position="174"/>
        <end position="183"/>
    </location>
</feature>
<feature type="compositionally biased region" description="Low complexity" evidence="1">
    <location>
        <begin position="200"/>
        <end position="238"/>
    </location>
</feature>
<feature type="region of interest" description="Disordered" evidence="1">
    <location>
        <begin position="133"/>
        <end position="261"/>
    </location>
</feature>
<dbReference type="OrthoDB" id="207363at2759"/>
<dbReference type="AlphaFoldDB" id="A0A9W7EFB1"/>
<evidence type="ECO:0000313" key="2">
    <source>
        <dbReference type="EMBL" id="GMH76712.1"/>
    </source>
</evidence>
<sequence length="307" mass="33084">MSITTAGDLATFSLALSSFTGDLENKACSLRASISVGGAKMLKMKPSGPVGYLHKVTQKAKEVEEDIEGIENRMIGNPDELSMGEMADKVATLVESNQNKMNEIGIILRQYGYKGPNFPNLTKQNVNNEQTATIVDEEEDEEEDVEEVEEEEKLQEEEEKLQEEEEKEEEEVEGVTVEGVTTTDTEETTTEETTTEEATTEGATGKENNASSAEPATSAEPTTSSTSSDPANPSDYTTPPKPGSRPPKPETPPTPATPTLEGLSNVAQSVLRGSPLTSTKKFAREAAKIHNSAIKTPKITSVSERLA</sequence>
<organism evidence="2 3">
    <name type="scientific">Triparma retinervis</name>
    <dbReference type="NCBI Taxonomy" id="2557542"/>
    <lineage>
        <taxon>Eukaryota</taxon>
        <taxon>Sar</taxon>
        <taxon>Stramenopiles</taxon>
        <taxon>Ochrophyta</taxon>
        <taxon>Bolidophyceae</taxon>
        <taxon>Parmales</taxon>
        <taxon>Triparmaceae</taxon>
        <taxon>Triparma</taxon>
    </lineage>
</organism>
<dbReference type="Proteomes" id="UP001165082">
    <property type="component" value="Unassembled WGS sequence"/>
</dbReference>
<gene>
    <name evidence="2" type="ORF">TrRE_jg7849</name>
</gene>
<evidence type="ECO:0000313" key="3">
    <source>
        <dbReference type="Proteomes" id="UP001165082"/>
    </source>
</evidence>